<feature type="signal peptide" evidence="1">
    <location>
        <begin position="1"/>
        <end position="23"/>
    </location>
</feature>
<evidence type="ECO:0000313" key="3">
    <source>
        <dbReference type="Proteomes" id="UP000585507"/>
    </source>
</evidence>
<comment type="caution">
    <text evidence="2">The sequence shown here is derived from an EMBL/GenBank/DDBJ whole genome shotgun (WGS) entry which is preliminary data.</text>
</comment>
<keyword evidence="1" id="KW-0732">Signal</keyword>
<accession>A0A7W8U8K4</accession>
<evidence type="ECO:0000313" key="2">
    <source>
        <dbReference type="EMBL" id="MBB5534703.1"/>
    </source>
</evidence>
<protein>
    <submittedName>
        <fullName evidence="2">Putative secreted protein</fullName>
    </submittedName>
</protein>
<name>A0A7W8U8K4_9HYPH</name>
<dbReference type="Pfam" id="PF10016">
    <property type="entry name" value="DUF2259"/>
    <property type="match status" value="1"/>
</dbReference>
<evidence type="ECO:0000256" key="1">
    <source>
        <dbReference type="SAM" id="SignalP"/>
    </source>
</evidence>
<dbReference type="Proteomes" id="UP000585507">
    <property type="component" value="Unassembled WGS sequence"/>
</dbReference>
<proteinExistence type="predicted"/>
<dbReference type="AlphaFoldDB" id="A0A7W8U8K4"/>
<reference evidence="2 3" key="1">
    <citation type="submission" date="2020-08" db="EMBL/GenBank/DDBJ databases">
        <title>Genomic Encyclopedia of Type Strains, Phase IV (KMG-V): Genome sequencing to study the core and pangenomes of soil and plant-associated prokaryotes.</title>
        <authorList>
            <person name="Whitman W."/>
        </authorList>
    </citation>
    <scope>NUCLEOTIDE SEQUENCE [LARGE SCALE GENOMIC DNA]</scope>
    <source>
        <strain evidence="2 3">SEMIA 4084</strain>
    </source>
</reference>
<dbReference type="EMBL" id="JACHBK010000003">
    <property type="protein sequence ID" value="MBB5534703.1"/>
    <property type="molecule type" value="Genomic_DNA"/>
</dbReference>
<feature type="chain" id="PRO_5031453091" evidence="1">
    <location>
        <begin position="24"/>
        <end position="245"/>
    </location>
</feature>
<dbReference type="RefSeq" id="WP_018324729.1">
    <property type="nucleotide sequence ID" value="NZ_JACHBK010000003.1"/>
</dbReference>
<keyword evidence="3" id="KW-1185">Reference proteome</keyword>
<dbReference type="InterPro" id="IPR018725">
    <property type="entry name" value="DUF2259_secreted"/>
</dbReference>
<organism evidence="2 3">
    <name type="scientific">Rhizobium giardinii</name>
    <dbReference type="NCBI Taxonomy" id="56731"/>
    <lineage>
        <taxon>Bacteria</taxon>
        <taxon>Pseudomonadati</taxon>
        <taxon>Pseudomonadota</taxon>
        <taxon>Alphaproteobacteria</taxon>
        <taxon>Hyphomicrobiales</taxon>
        <taxon>Rhizobiaceae</taxon>
        <taxon>Rhizobium/Agrobacterium group</taxon>
        <taxon>Rhizobium</taxon>
    </lineage>
</organism>
<sequence length="245" mass="26031">MKFTGGIAAAVFASALMTEVACAGDIASFQAIGFSPDGSVFAFEEYGVQDGSGFPFSNIFFIDTRKDTFLPGTPIRVRIDDEQAGLAEVRAQTQAKAAVLVDRYDMTANPGLMAAFNPVTETEAPAHRLAYRQYAVKPPVGGIFTLALKEIALQPSARCNDVTPQSLGFSLAFETEDGQASDRVLHTDAAIPESRGCPTGYRIGGVVIHHPTGRDPVHIVLVQVLSFGFEGSDGRWIAVPVPAAP</sequence>
<gene>
    <name evidence="2" type="ORF">GGD55_001386</name>
</gene>